<proteinExistence type="inferred from homology"/>
<comment type="caution">
    <text evidence="10">The sequence shown here is derived from an EMBL/GenBank/DDBJ whole genome shotgun (WGS) entry which is preliminary data.</text>
</comment>
<evidence type="ECO:0000256" key="5">
    <source>
        <dbReference type="ARBA" id="ARBA00022989"/>
    </source>
</evidence>
<dbReference type="Proteomes" id="UP000294911">
    <property type="component" value="Unassembled WGS sequence"/>
</dbReference>
<dbReference type="InterPro" id="IPR035906">
    <property type="entry name" value="MetI-like_sf"/>
</dbReference>
<evidence type="ECO:0000256" key="2">
    <source>
        <dbReference type="ARBA" id="ARBA00022448"/>
    </source>
</evidence>
<dbReference type="PANTHER" id="PTHR43163:SF9">
    <property type="entry name" value="ABC TRANSPORTER PERMEASE PROTEIN"/>
    <property type="match status" value="1"/>
</dbReference>
<dbReference type="SUPFAM" id="SSF161098">
    <property type="entry name" value="MetI-like"/>
    <property type="match status" value="1"/>
</dbReference>
<reference evidence="10 11" key="1">
    <citation type="submission" date="2019-03" db="EMBL/GenBank/DDBJ databases">
        <title>Genomic Encyclopedia of Type Strains, Phase IV (KMG-IV): sequencing the most valuable type-strain genomes for metagenomic binning, comparative biology and taxonomic classification.</title>
        <authorList>
            <person name="Goeker M."/>
        </authorList>
    </citation>
    <scope>NUCLEOTIDE SEQUENCE [LARGE SCALE GENOMIC DNA]</scope>
    <source>
        <strain evidence="10 11">DSM 45765</strain>
    </source>
</reference>
<feature type="domain" description="ABC transmembrane type-1" evidence="9">
    <location>
        <begin position="129"/>
        <end position="336"/>
    </location>
</feature>
<evidence type="ECO:0000256" key="1">
    <source>
        <dbReference type="ARBA" id="ARBA00004651"/>
    </source>
</evidence>
<dbReference type="GO" id="GO:0005886">
    <property type="term" value="C:plasma membrane"/>
    <property type="evidence" value="ECO:0007669"/>
    <property type="project" value="UniProtKB-SubCell"/>
</dbReference>
<evidence type="ECO:0000313" key="10">
    <source>
        <dbReference type="EMBL" id="TCP45456.1"/>
    </source>
</evidence>
<evidence type="ECO:0000256" key="8">
    <source>
        <dbReference type="SAM" id="MobiDB-lite"/>
    </source>
</evidence>
<protein>
    <submittedName>
        <fullName evidence="10">Peptide/nickel transport system permease protein</fullName>
    </submittedName>
</protein>
<dbReference type="CDD" id="cd06261">
    <property type="entry name" value="TM_PBP2"/>
    <property type="match status" value="1"/>
</dbReference>
<accession>A0A4V2SS68</accession>
<evidence type="ECO:0000313" key="11">
    <source>
        <dbReference type="Proteomes" id="UP000294911"/>
    </source>
</evidence>
<evidence type="ECO:0000256" key="6">
    <source>
        <dbReference type="ARBA" id="ARBA00023136"/>
    </source>
</evidence>
<gene>
    <name evidence="10" type="ORF">EV191_11699</name>
</gene>
<name>A0A4V2SS68_9PSEU</name>
<organism evidence="10 11">
    <name type="scientific">Tamaricihabitans halophyticus</name>
    <dbReference type="NCBI Taxonomy" id="1262583"/>
    <lineage>
        <taxon>Bacteria</taxon>
        <taxon>Bacillati</taxon>
        <taxon>Actinomycetota</taxon>
        <taxon>Actinomycetes</taxon>
        <taxon>Pseudonocardiales</taxon>
        <taxon>Pseudonocardiaceae</taxon>
        <taxon>Tamaricihabitans</taxon>
    </lineage>
</organism>
<dbReference type="AlphaFoldDB" id="A0A4V2SS68"/>
<feature type="region of interest" description="Disordered" evidence="8">
    <location>
        <begin position="1"/>
        <end position="22"/>
    </location>
</feature>
<dbReference type="InterPro" id="IPR000515">
    <property type="entry name" value="MetI-like"/>
</dbReference>
<evidence type="ECO:0000256" key="3">
    <source>
        <dbReference type="ARBA" id="ARBA00022475"/>
    </source>
</evidence>
<evidence type="ECO:0000256" key="4">
    <source>
        <dbReference type="ARBA" id="ARBA00022692"/>
    </source>
</evidence>
<dbReference type="InterPro" id="IPR045621">
    <property type="entry name" value="BPD_transp_1_N"/>
</dbReference>
<feature type="transmembrane region" description="Helical" evidence="7">
    <location>
        <begin position="176"/>
        <end position="196"/>
    </location>
</feature>
<feature type="transmembrane region" description="Helical" evidence="7">
    <location>
        <begin position="131"/>
        <end position="156"/>
    </location>
</feature>
<dbReference type="Pfam" id="PF19300">
    <property type="entry name" value="BPD_transp_1_N"/>
    <property type="match status" value="1"/>
</dbReference>
<feature type="transmembrane region" description="Helical" evidence="7">
    <location>
        <begin position="216"/>
        <end position="234"/>
    </location>
</feature>
<keyword evidence="4 7" id="KW-0812">Transmembrane</keyword>
<evidence type="ECO:0000256" key="7">
    <source>
        <dbReference type="RuleBase" id="RU363032"/>
    </source>
</evidence>
<keyword evidence="2 7" id="KW-0813">Transport</keyword>
<dbReference type="Pfam" id="PF00528">
    <property type="entry name" value="BPD_transp_1"/>
    <property type="match status" value="1"/>
</dbReference>
<evidence type="ECO:0000259" key="9">
    <source>
        <dbReference type="PROSITE" id="PS50928"/>
    </source>
</evidence>
<keyword evidence="5 7" id="KW-1133">Transmembrane helix</keyword>
<feature type="transmembrane region" description="Helical" evidence="7">
    <location>
        <begin position="40"/>
        <end position="60"/>
    </location>
</feature>
<dbReference type="EMBL" id="SLXQ01000016">
    <property type="protein sequence ID" value="TCP45456.1"/>
    <property type="molecule type" value="Genomic_DNA"/>
</dbReference>
<dbReference type="PANTHER" id="PTHR43163">
    <property type="entry name" value="DIPEPTIDE TRANSPORT SYSTEM PERMEASE PROTEIN DPPB-RELATED"/>
    <property type="match status" value="1"/>
</dbReference>
<dbReference type="PROSITE" id="PS50928">
    <property type="entry name" value="ABC_TM1"/>
    <property type="match status" value="1"/>
</dbReference>
<feature type="transmembrane region" description="Helical" evidence="7">
    <location>
        <begin position="262"/>
        <end position="283"/>
    </location>
</feature>
<feature type="transmembrane region" description="Helical" evidence="7">
    <location>
        <begin position="303"/>
        <end position="336"/>
    </location>
</feature>
<keyword evidence="11" id="KW-1185">Reference proteome</keyword>
<keyword evidence="3" id="KW-1003">Cell membrane</keyword>
<dbReference type="Gene3D" id="1.10.3720.10">
    <property type="entry name" value="MetI-like"/>
    <property type="match status" value="1"/>
</dbReference>
<dbReference type="GO" id="GO:0055085">
    <property type="term" value="P:transmembrane transport"/>
    <property type="evidence" value="ECO:0007669"/>
    <property type="project" value="InterPro"/>
</dbReference>
<sequence length="351" mass="36911">MERGEVGAAHVTTPSVQPAGPALSRNTRRRAILGLIARRLAFAFPVCGVVLFGVFLLAALSPFDPLEQYYGVRLETASEQDMARVRAELGVDDPVLVQFGHWLGGLFSGDLGTSRSFRQPVAEVLAERLPWTVLLCAAGLLVAIVLSVTLGVLAAWRQGGWLDRVITSVGHALEGIPPFVLALVSIAVFALALGWLPVAGLTDAGAALSVGQVARHLVLPAVVLGISQSPWLVLHLRQSLLTALTEDHVTGARARGLSERMVVLRHALPTALLPLITLIGVRVPELVTGAVLVEEVFSWPGVAAAVVQAALAVDFPLLAMLTVLATAATLFGSLFADVTTALLDPRVATDG</sequence>
<keyword evidence="6 7" id="KW-0472">Membrane</keyword>
<comment type="subcellular location">
    <subcellularLocation>
        <location evidence="1 7">Cell membrane</location>
        <topology evidence="1 7">Multi-pass membrane protein</topology>
    </subcellularLocation>
</comment>
<comment type="similarity">
    <text evidence="7">Belongs to the binding-protein-dependent transport system permease family.</text>
</comment>